<dbReference type="KEGG" id="cart:PA27867_3156"/>
<dbReference type="Gene3D" id="1.20.1250.20">
    <property type="entry name" value="MFS general substrate transporter like domains"/>
    <property type="match status" value="1"/>
</dbReference>
<evidence type="ECO:0000256" key="4">
    <source>
        <dbReference type="ARBA" id="ARBA00023136"/>
    </source>
</evidence>
<dbReference type="AlphaFoldDB" id="A0A1B1BNK3"/>
<feature type="transmembrane region" description="Helical" evidence="6">
    <location>
        <begin position="241"/>
        <end position="262"/>
    </location>
</feature>
<keyword evidence="3 6" id="KW-1133">Transmembrane helix</keyword>
<gene>
    <name evidence="8" type="ORF">PA27867_3156</name>
</gene>
<feature type="transmembrane region" description="Helical" evidence="6">
    <location>
        <begin position="268"/>
        <end position="291"/>
    </location>
</feature>
<evidence type="ECO:0000259" key="7">
    <source>
        <dbReference type="PROSITE" id="PS50850"/>
    </source>
</evidence>
<dbReference type="PANTHER" id="PTHR23518:SF2">
    <property type="entry name" value="MAJOR FACILITATOR SUPERFAMILY TRANSPORTER"/>
    <property type="match status" value="1"/>
</dbReference>
<feature type="transmembrane region" description="Helical" evidence="6">
    <location>
        <begin position="186"/>
        <end position="206"/>
    </location>
</feature>
<comment type="subcellular location">
    <subcellularLocation>
        <location evidence="1">Cell membrane</location>
        <topology evidence="1">Multi-pass membrane protein</topology>
    </subcellularLocation>
</comment>
<evidence type="ECO:0000256" key="5">
    <source>
        <dbReference type="SAM" id="MobiDB-lite"/>
    </source>
</evidence>
<reference evidence="8 9" key="1">
    <citation type="submission" date="2016-06" db="EMBL/GenBank/DDBJ databases">
        <title>Genome sequencing of Cryobacterium arcticum PAMC 27867.</title>
        <authorList>
            <person name="Lee J."/>
            <person name="Kim O.-S."/>
        </authorList>
    </citation>
    <scope>NUCLEOTIDE SEQUENCE [LARGE SCALE GENOMIC DNA]</scope>
    <source>
        <strain evidence="8 9">PAMC 27867</strain>
    </source>
</reference>
<feature type="transmembrane region" description="Helical" evidence="6">
    <location>
        <begin position="303"/>
        <end position="323"/>
    </location>
</feature>
<evidence type="ECO:0000256" key="1">
    <source>
        <dbReference type="ARBA" id="ARBA00004651"/>
    </source>
</evidence>
<feature type="transmembrane region" description="Helical" evidence="6">
    <location>
        <begin position="363"/>
        <end position="386"/>
    </location>
</feature>
<dbReference type="Pfam" id="PF07690">
    <property type="entry name" value="MFS_1"/>
    <property type="match status" value="1"/>
</dbReference>
<dbReference type="GO" id="GO:0022857">
    <property type="term" value="F:transmembrane transporter activity"/>
    <property type="evidence" value="ECO:0007669"/>
    <property type="project" value="InterPro"/>
</dbReference>
<dbReference type="GO" id="GO:0005886">
    <property type="term" value="C:plasma membrane"/>
    <property type="evidence" value="ECO:0007669"/>
    <property type="project" value="UniProtKB-SubCell"/>
</dbReference>
<dbReference type="PATRIC" id="fig|670052.7.peg.3246"/>
<evidence type="ECO:0000313" key="8">
    <source>
        <dbReference type="EMBL" id="ANP74086.1"/>
    </source>
</evidence>
<dbReference type="Proteomes" id="UP000092582">
    <property type="component" value="Chromosome 1"/>
</dbReference>
<protein>
    <submittedName>
        <fullName evidence="8">Major facilitator transporter</fullName>
    </submittedName>
</protein>
<feature type="transmembrane region" description="Helical" evidence="6">
    <location>
        <begin position="329"/>
        <end position="351"/>
    </location>
</feature>
<keyword evidence="4 6" id="KW-0472">Membrane</keyword>
<name>A0A1B1BNK3_9MICO</name>
<proteinExistence type="predicted"/>
<keyword evidence="2 6" id="KW-0812">Transmembrane</keyword>
<feature type="domain" description="Major facilitator superfamily (MFS) profile" evidence="7">
    <location>
        <begin position="28"/>
        <end position="419"/>
    </location>
</feature>
<dbReference type="SUPFAM" id="SSF103473">
    <property type="entry name" value="MFS general substrate transporter"/>
    <property type="match status" value="1"/>
</dbReference>
<dbReference type="InterPro" id="IPR011701">
    <property type="entry name" value="MFS"/>
</dbReference>
<dbReference type="CDD" id="cd17370">
    <property type="entry name" value="MFS_MJ1317_like"/>
    <property type="match status" value="1"/>
</dbReference>
<dbReference type="PROSITE" id="PS50850">
    <property type="entry name" value="MFS"/>
    <property type="match status" value="1"/>
</dbReference>
<feature type="transmembrane region" description="Helical" evidence="6">
    <location>
        <begin position="46"/>
        <end position="68"/>
    </location>
</feature>
<feature type="transmembrane region" description="Helical" evidence="6">
    <location>
        <begin position="392"/>
        <end position="412"/>
    </location>
</feature>
<sequence precursor="true">MYISFADRASMKDEPSGRGPGARAVSSVVVSLGVVSLLTDISSESVAAILPLYLTGVLGLTTIAYGFIDGIYQGISAIVRIGGGWLSDRTDRPKWVAFAGYGISALARVWLLFASGFASVVGVVTVDRLGKGIRTAPRDAMITAASDPAILGRSFGVHRMLDTIGAAVGPLLAFLILLLIPTGFSTVFALSAACALLGVLVLGVLVPGRIGRPAMAAAGGDEPARPPFRWRSLADPRLRRVLIVAGVFGLCTVGDGFIYLVLQSNTDFAAAWFPLLYVGTNAVFLALAVPLGRLADRFGRPRIFVLGHVALLFSYLCALAPIAGVPQTLACLVLLGTFYAATDGVLAALAAGVAPAGGTASGLAAAQTVVALARFVASTVFGVLWFAFGPVVALAGFSIAIAIAIPTGLVVLRTRATDRATI</sequence>
<dbReference type="PANTHER" id="PTHR23518">
    <property type="entry name" value="C-METHYLTRANSFERASE"/>
    <property type="match status" value="1"/>
</dbReference>
<feature type="transmembrane region" description="Helical" evidence="6">
    <location>
        <begin position="160"/>
        <end position="180"/>
    </location>
</feature>
<feature type="transmembrane region" description="Helical" evidence="6">
    <location>
        <begin position="20"/>
        <end position="39"/>
    </location>
</feature>
<evidence type="ECO:0000256" key="6">
    <source>
        <dbReference type="SAM" id="Phobius"/>
    </source>
</evidence>
<evidence type="ECO:0000313" key="9">
    <source>
        <dbReference type="Proteomes" id="UP000092582"/>
    </source>
</evidence>
<dbReference type="EMBL" id="CP016282">
    <property type="protein sequence ID" value="ANP74086.1"/>
    <property type="molecule type" value="Genomic_DNA"/>
</dbReference>
<dbReference type="OrthoDB" id="9803985at2"/>
<organism evidence="8 9">
    <name type="scientific">Cryobacterium arcticum</name>
    <dbReference type="NCBI Taxonomy" id="670052"/>
    <lineage>
        <taxon>Bacteria</taxon>
        <taxon>Bacillati</taxon>
        <taxon>Actinomycetota</taxon>
        <taxon>Actinomycetes</taxon>
        <taxon>Micrococcales</taxon>
        <taxon>Microbacteriaceae</taxon>
        <taxon>Cryobacterium</taxon>
    </lineage>
</organism>
<dbReference type="InterPro" id="IPR020846">
    <property type="entry name" value="MFS_dom"/>
</dbReference>
<feature type="transmembrane region" description="Helical" evidence="6">
    <location>
        <begin position="95"/>
        <end position="124"/>
    </location>
</feature>
<dbReference type="STRING" id="670052.PA27867_3156"/>
<evidence type="ECO:0000256" key="2">
    <source>
        <dbReference type="ARBA" id="ARBA00022692"/>
    </source>
</evidence>
<dbReference type="InterPro" id="IPR036259">
    <property type="entry name" value="MFS_trans_sf"/>
</dbReference>
<accession>A0A1B1BNK3</accession>
<evidence type="ECO:0000256" key="3">
    <source>
        <dbReference type="ARBA" id="ARBA00022989"/>
    </source>
</evidence>
<keyword evidence="9" id="KW-1185">Reference proteome</keyword>
<feature type="region of interest" description="Disordered" evidence="5">
    <location>
        <begin position="1"/>
        <end position="23"/>
    </location>
</feature>